<name>U1NIF0_9EURY</name>
<dbReference type="eggNOG" id="arCOG06786">
    <property type="taxonomic scope" value="Archaea"/>
</dbReference>
<reference evidence="1 2" key="1">
    <citation type="journal article" date="2013" name="PLoS ONE">
        <title>Assembly-driven community genomics of a hypersaline microbial ecosystem.</title>
        <authorList>
            <person name="Podell S."/>
            <person name="Ugalde J.A."/>
            <person name="Narasingarao P."/>
            <person name="Banfield J.F."/>
            <person name="Heidelberg K.B."/>
            <person name="Allen E.E."/>
        </authorList>
    </citation>
    <scope>NUCLEOTIDE SEQUENCE [LARGE SCALE GENOMIC DNA]</scope>
    <source>
        <strain evidence="2">J07HQW2</strain>
    </source>
</reference>
<sequence length="269" mass="29964">MQRVGCASRANNLVENYKYHADELERRFESGVVLTLTLPRAVADSAVHSYEVMAEAWKRFRDKLQYDLKSADKPTPGCVPPYMWVQEPHQDGWAHRHVIFGGVRQLMDATDIRDNWADCLDIPNCADVTPWVRVDTIHLADGWHVVDSNDAGPAVMAPVDTPPMAVADGGTVVPARYEDAGGLRPYYRKSMNRLSELASLSVPQIRERAEQLGDKTAEGAKERNREMALLSFMWASKAHGSVVLQTGSKGSKKASSGRRILTVLDMCVW</sequence>
<dbReference type="AlphaFoldDB" id="U1NIF0"/>
<proteinExistence type="predicted"/>
<evidence type="ECO:0000313" key="1">
    <source>
        <dbReference type="EMBL" id="ERG96965.1"/>
    </source>
</evidence>
<dbReference type="HOGENOM" id="CLU_1032932_0_0_2"/>
<dbReference type="Proteomes" id="UP000030710">
    <property type="component" value="Unassembled WGS sequence"/>
</dbReference>
<evidence type="ECO:0008006" key="3">
    <source>
        <dbReference type="Google" id="ProtNLM"/>
    </source>
</evidence>
<accession>U1NIF0</accession>
<protein>
    <recommendedName>
        <fullName evidence="3">Replication protein</fullName>
    </recommendedName>
</protein>
<organism evidence="1 2">
    <name type="scientific">Haloquadratum walsbyi J07HQW2</name>
    <dbReference type="NCBI Taxonomy" id="1238425"/>
    <lineage>
        <taxon>Archaea</taxon>
        <taxon>Methanobacteriati</taxon>
        <taxon>Methanobacteriota</taxon>
        <taxon>Stenosarchaea group</taxon>
        <taxon>Halobacteria</taxon>
        <taxon>Halobacteriales</taxon>
        <taxon>Haloferacaceae</taxon>
        <taxon>Haloquadratum</taxon>
    </lineage>
</organism>
<evidence type="ECO:0000313" key="2">
    <source>
        <dbReference type="Proteomes" id="UP000030710"/>
    </source>
</evidence>
<dbReference type="EMBL" id="KE356561">
    <property type="protein sequence ID" value="ERG96965.1"/>
    <property type="molecule type" value="Genomic_DNA"/>
</dbReference>
<gene>
    <name evidence="1" type="ORF">J07HQW2_03451</name>
</gene>